<name>A0AAV0EZE7_9ASTE</name>
<protein>
    <submittedName>
        <fullName evidence="2">Uncharacterized protein</fullName>
    </submittedName>
</protein>
<dbReference type="AlphaFoldDB" id="A0AAV0EZE7"/>
<feature type="compositionally biased region" description="Basic and acidic residues" evidence="1">
    <location>
        <begin position="109"/>
        <end position="119"/>
    </location>
</feature>
<keyword evidence="3" id="KW-1185">Reference proteome</keyword>
<organism evidence="2 3">
    <name type="scientific">Cuscuta epithymum</name>
    <dbReference type="NCBI Taxonomy" id="186058"/>
    <lineage>
        <taxon>Eukaryota</taxon>
        <taxon>Viridiplantae</taxon>
        <taxon>Streptophyta</taxon>
        <taxon>Embryophyta</taxon>
        <taxon>Tracheophyta</taxon>
        <taxon>Spermatophyta</taxon>
        <taxon>Magnoliopsida</taxon>
        <taxon>eudicotyledons</taxon>
        <taxon>Gunneridae</taxon>
        <taxon>Pentapetalae</taxon>
        <taxon>asterids</taxon>
        <taxon>lamiids</taxon>
        <taxon>Solanales</taxon>
        <taxon>Convolvulaceae</taxon>
        <taxon>Cuscuteae</taxon>
        <taxon>Cuscuta</taxon>
        <taxon>Cuscuta subgen. Cuscuta</taxon>
    </lineage>
</organism>
<reference evidence="2" key="1">
    <citation type="submission" date="2022-07" db="EMBL/GenBank/DDBJ databases">
        <authorList>
            <person name="Macas J."/>
            <person name="Novak P."/>
            <person name="Neumann P."/>
        </authorList>
    </citation>
    <scope>NUCLEOTIDE SEQUENCE</scope>
</reference>
<proteinExistence type="predicted"/>
<comment type="caution">
    <text evidence="2">The sequence shown here is derived from an EMBL/GenBank/DDBJ whole genome shotgun (WGS) entry which is preliminary data.</text>
</comment>
<dbReference type="EMBL" id="CAMAPF010000950">
    <property type="protein sequence ID" value="CAH9128649.1"/>
    <property type="molecule type" value="Genomic_DNA"/>
</dbReference>
<feature type="compositionally biased region" description="Basic and acidic residues" evidence="1">
    <location>
        <begin position="50"/>
        <end position="64"/>
    </location>
</feature>
<sequence length="119" mass="14365">MQIFPIHQLVHIIGYINGIFSKIDAICNIQTKAKIMLFTYEQTERREIRIEKSNKTTQDHELQQHKKFNAPYNLGRGETCTGHRRSRKKEEETEEEEKESRRRPFRRPPGADRQRMKRR</sequence>
<dbReference type="Proteomes" id="UP001152523">
    <property type="component" value="Unassembled WGS sequence"/>
</dbReference>
<accession>A0AAV0EZE7</accession>
<evidence type="ECO:0000256" key="1">
    <source>
        <dbReference type="SAM" id="MobiDB-lite"/>
    </source>
</evidence>
<evidence type="ECO:0000313" key="2">
    <source>
        <dbReference type="EMBL" id="CAH9128649.1"/>
    </source>
</evidence>
<evidence type="ECO:0000313" key="3">
    <source>
        <dbReference type="Proteomes" id="UP001152523"/>
    </source>
</evidence>
<feature type="region of interest" description="Disordered" evidence="1">
    <location>
        <begin position="50"/>
        <end position="119"/>
    </location>
</feature>
<gene>
    <name evidence="2" type="ORF">CEPIT_LOCUS29238</name>
</gene>